<dbReference type="EMBL" id="FOQO01000002">
    <property type="protein sequence ID" value="SFI12466.1"/>
    <property type="molecule type" value="Genomic_DNA"/>
</dbReference>
<gene>
    <name evidence="1" type="ORF">SAMN05444682_102406</name>
</gene>
<keyword evidence="2" id="KW-1185">Reference proteome</keyword>
<dbReference type="SUPFAM" id="SSF48452">
    <property type="entry name" value="TPR-like"/>
    <property type="match status" value="1"/>
</dbReference>
<reference evidence="1 2" key="1">
    <citation type="submission" date="2016-10" db="EMBL/GenBank/DDBJ databases">
        <authorList>
            <person name="de Groot N.N."/>
        </authorList>
    </citation>
    <scope>NUCLEOTIDE SEQUENCE [LARGE SCALE GENOMIC DNA]</scope>
    <source>
        <strain evidence="1 2">RK1</strain>
    </source>
</reference>
<organism evidence="1 2">
    <name type="scientific">Parapedobacter indicus</name>
    <dbReference type="NCBI Taxonomy" id="1477437"/>
    <lineage>
        <taxon>Bacteria</taxon>
        <taxon>Pseudomonadati</taxon>
        <taxon>Bacteroidota</taxon>
        <taxon>Sphingobacteriia</taxon>
        <taxon>Sphingobacteriales</taxon>
        <taxon>Sphingobacteriaceae</taxon>
        <taxon>Parapedobacter</taxon>
    </lineage>
</organism>
<evidence type="ECO:0000313" key="1">
    <source>
        <dbReference type="EMBL" id="SFI12466.1"/>
    </source>
</evidence>
<dbReference type="InterPro" id="IPR011990">
    <property type="entry name" value="TPR-like_helical_dom_sf"/>
</dbReference>
<evidence type="ECO:0000313" key="2">
    <source>
        <dbReference type="Proteomes" id="UP000198670"/>
    </source>
</evidence>
<dbReference type="InterPro" id="IPR041662">
    <property type="entry name" value="SusD-like_2"/>
</dbReference>
<dbReference type="Pfam" id="PF12771">
    <property type="entry name" value="SusD-like_2"/>
    <property type="match status" value="1"/>
</dbReference>
<dbReference type="Gene3D" id="1.25.40.390">
    <property type="match status" value="1"/>
</dbReference>
<protein>
    <submittedName>
        <fullName evidence="1">Starch-binding associating with outer membrane</fullName>
    </submittedName>
</protein>
<sequence length="526" mass="59028">MKKYIVMGLCAASALLIIPSCKKESFGDFYRNPSKVTETTVEKQFAGMLYAYRQLTVPDYRNYFVTILPTIARYIQIDGWANEANQLIPGAAAIDDRWSRYYEGLAQFRELETVYHSSDEIVQSETRIFLLAAKIFFYDQTQQIVDIHGSIPWSEAGKLSSNGGDYTVSYSAYDSAEDIYTTMLDDLKSISTELNGLTIPSTSGFANQDLINNGDLDLWKKYCNSLRVRMLTRISDAGSFSSRAQSELAEIIENPSTYPLILTNADNAQLDVFDPSTGINATGFQDALESWNGNIAGKKMIDHMNENKDPRLPFVFEPGAEADDEFIGLDPMLTSSVQSNLITGPASSGGGTLAIYNRSTFSRNDYFPGILITASEVNFLLSEYYQNAGNSSTAQTYFEDGITESIALFQEIRSVSNDNITPAADAPSQTAINDYIERIGWGTNNIQLIAMQKWLHFNMMQPYQNWAEVRRLDYPTFEFRLDPSDNQKTVPVKWNLPSSEPTYNGENYSVVADQDNVNTKLFWDVN</sequence>
<dbReference type="STRING" id="1477437.SAMN05444682_102406"/>
<dbReference type="AlphaFoldDB" id="A0A1I3FMS6"/>
<dbReference type="OrthoDB" id="9766256at2"/>
<dbReference type="Proteomes" id="UP000198670">
    <property type="component" value="Unassembled WGS sequence"/>
</dbReference>
<accession>A0A1I3FMS6</accession>
<dbReference type="RefSeq" id="WP_090625354.1">
    <property type="nucleotide sequence ID" value="NZ_FOQO01000002.1"/>
</dbReference>
<proteinExistence type="predicted"/>
<name>A0A1I3FMS6_9SPHI</name>